<protein>
    <recommendedName>
        <fullName evidence="3">Flagellar FliJ protein</fullName>
    </recommendedName>
</protein>
<dbReference type="EMBL" id="FXXP01000001">
    <property type="protein sequence ID" value="SMX26137.1"/>
    <property type="molecule type" value="Genomic_DNA"/>
</dbReference>
<accession>A0A238J7K7</accession>
<dbReference type="RefSeq" id="WP_133840728.1">
    <property type="nucleotide sequence ID" value="NZ_FXXP01000001.1"/>
</dbReference>
<dbReference type="Proteomes" id="UP000225972">
    <property type="component" value="Unassembled WGS sequence"/>
</dbReference>
<evidence type="ECO:0000313" key="1">
    <source>
        <dbReference type="EMBL" id="SMX26137.1"/>
    </source>
</evidence>
<dbReference type="AlphaFoldDB" id="A0A238J7K7"/>
<proteinExistence type="predicted"/>
<sequence length="141" mass="16226">MTQDLTELVQISDMLKERALAEHRKNVQESQRIAQEIEQIDTLRQQALRDENSLMARRSVGADALWDSWLMRRRAELMREAAIARAYETESLTRARAAFAKSEASQSVLRDEILARRKDKLRKAADVLDDLSVLRRGFAAD</sequence>
<keyword evidence="2" id="KW-1185">Reference proteome</keyword>
<gene>
    <name evidence="1" type="ORF">TRP8649_00210</name>
</gene>
<evidence type="ECO:0000313" key="2">
    <source>
        <dbReference type="Proteomes" id="UP000225972"/>
    </source>
</evidence>
<evidence type="ECO:0008006" key="3">
    <source>
        <dbReference type="Google" id="ProtNLM"/>
    </source>
</evidence>
<name>A0A238J7K7_9RHOB</name>
<reference evidence="2" key="1">
    <citation type="submission" date="2017-05" db="EMBL/GenBank/DDBJ databases">
        <authorList>
            <person name="Rodrigo-Torres L."/>
            <person name="Arahal R. D."/>
            <person name="Lucena T."/>
        </authorList>
    </citation>
    <scope>NUCLEOTIDE SEQUENCE [LARGE SCALE GENOMIC DNA]</scope>
    <source>
        <strain evidence="2">CECT 8649</strain>
    </source>
</reference>
<organism evidence="1 2">
    <name type="scientific">Pelagimonas phthalicica</name>
    <dbReference type="NCBI Taxonomy" id="1037362"/>
    <lineage>
        <taxon>Bacteria</taxon>
        <taxon>Pseudomonadati</taxon>
        <taxon>Pseudomonadota</taxon>
        <taxon>Alphaproteobacteria</taxon>
        <taxon>Rhodobacterales</taxon>
        <taxon>Roseobacteraceae</taxon>
        <taxon>Pelagimonas</taxon>
    </lineage>
</organism>